<dbReference type="RefSeq" id="WP_014061507.1">
    <property type="nucleotide sequence ID" value="NC_015957.1"/>
</dbReference>
<comment type="similarity">
    <text evidence="1">Belongs to the CutC family.</text>
</comment>
<dbReference type="Gene3D" id="3.20.20.380">
    <property type="entry name" value="Copper homeostasis (CutC) domain"/>
    <property type="match status" value="1"/>
</dbReference>
<dbReference type="Pfam" id="PF03932">
    <property type="entry name" value="CutC"/>
    <property type="match status" value="1"/>
</dbReference>
<dbReference type="PANTHER" id="PTHR12598">
    <property type="entry name" value="COPPER HOMEOSTASIS PROTEIN CUTC"/>
    <property type="match status" value="1"/>
</dbReference>
<evidence type="ECO:0000256" key="1">
    <source>
        <dbReference type="ARBA" id="ARBA00007768"/>
    </source>
</evidence>
<proteinExistence type="inferred from homology"/>
<reference evidence="3" key="1">
    <citation type="submission" date="2011-08" db="EMBL/GenBank/DDBJ databases">
        <title>Complete sequence of chromosome of Streptomyces violaceusniger Tu 4113.</title>
        <authorList>
            <consortium name="US DOE Joint Genome Institute"/>
            <person name="Lucas S."/>
            <person name="Han J."/>
            <person name="Lapidus A."/>
            <person name="Cheng J.-F."/>
            <person name="Goodwin L."/>
            <person name="Pitluck S."/>
            <person name="Peters L."/>
            <person name="Ivanova N."/>
            <person name="Daligault H."/>
            <person name="Detter J.C."/>
            <person name="Han C."/>
            <person name="Tapia R."/>
            <person name="Land M."/>
            <person name="Hauser L."/>
            <person name="Kyrpides N."/>
            <person name="Ivanova N."/>
            <person name="Pagani I."/>
            <person name="Hagen A."/>
            <person name="Katz L."/>
            <person name="Fiedler H.-P."/>
            <person name="Keasling J."/>
            <person name="Fortman J."/>
            <person name="Woyke T."/>
        </authorList>
    </citation>
    <scope>NUCLEOTIDE SEQUENCE [LARGE SCALE GENOMIC DNA]</scope>
    <source>
        <strain evidence="3">Tu 4113</strain>
    </source>
</reference>
<dbReference type="PANTHER" id="PTHR12598:SF0">
    <property type="entry name" value="COPPER HOMEOSTASIS PROTEIN CUTC HOMOLOG"/>
    <property type="match status" value="1"/>
</dbReference>
<dbReference type="GO" id="GO:0005507">
    <property type="term" value="F:copper ion binding"/>
    <property type="evidence" value="ECO:0007669"/>
    <property type="project" value="TreeGrafter"/>
</dbReference>
<dbReference type="SUPFAM" id="SSF110395">
    <property type="entry name" value="CutC-like"/>
    <property type="match status" value="1"/>
</dbReference>
<accession>G2P9F7</accession>
<evidence type="ECO:0000313" key="4">
    <source>
        <dbReference type="Proteomes" id="UP000008703"/>
    </source>
</evidence>
<keyword evidence="4" id="KW-1185">Reference proteome</keyword>
<organism evidence="3 4">
    <name type="scientific">Streptomyces violaceusniger (strain Tu 4113)</name>
    <dbReference type="NCBI Taxonomy" id="653045"/>
    <lineage>
        <taxon>Bacteria</taxon>
        <taxon>Bacillati</taxon>
        <taxon>Actinomycetota</taxon>
        <taxon>Actinomycetes</taxon>
        <taxon>Kitasatosporales</taxon>
        <taxon>Streptomycetaceae</taxon>
        <taxon>Streptomyces</taxon>
        <taxon>Streptomyces violaceusniger group</taxon>
    </lineage>
</organism>
<protein>
    <recommendedName>
        <fullName evidence="2">Copper homeostasis protein cutC homolog</fullName>
    </recommendedName>
</protein>
<dbReference type="KEGG" id="svl:Strvi_8747"/>
<dbReference type="eggNOG" id="COG3142">
    <property type="taxonomic scope" value="Bacteria"/>
</dbReference>
<gene>
    <name evidence="3" type="ORF">Strvi_8747</name>
</gene>
<evidence type="ECO:0000313" key="3">
    <source>
        <dbReference type="EMBL" id="AEM88051.1"/>
    </source>
</evidence>
<dbReference type="HOGENOM" id="CLU_050555_1_0_11"/>
<dbReference type="InterPro" id="IPR036822">
    <property type="entry name" value="CutC-like_dom_sf"/>
</dbReference>
<dbReference type="AlphaFoldDB" id="G2P9F7"/>
<sequence length="242" mass="24789">MSRPILEVIALNPADAIAAQAGGADRLELVTDMAADGLTPSRETFAAVRSAVDLPVRVMLRAADGFAAGDPAAFDTLCEAAAALHSEGADEFVLGFLTDDGGVDLAAVTTLTEVVRAGGGVDESRWTFHRAIDRAADRDGLRKRLADIPGLDTYLTAGSARGVDDGLPTLAEEAARTGTPGYEPRIMAGGGLRLDHLSALRAAGIDAFHIGGAARPAGWAGPVDAAAVGRWRTALDAPVPVA</sequence>
<evidence type="ECO:0000256" key="2">
    <source>
        <dbReference type="ARBA" id="ARBA00019014"/>
    </source>
</evidence>
<name>G2P9F7_STRV4</name>
<dbReference type="Proteomes" id="UP000008703">
    <property type="component" value="Chromosome"/>
</dbReference>
<dbReference type="EMBL" id="CP002994">
    <property type="protein sequence ID" value="AEM88051.1"/>
    <property type="molecule type" value="Genomic_DNA"/>
</dbReference>
<dbReference type="InterPro" id="IPR005627">
    <property type="entry name" value="CutC-like"/>
</dbReference>